<evidence type="ECO:0000313" key="2">
    <source>
        <dbReference type="Proteomes" id="UP001501710"/>
    </source>
</evidence>
<gene>
    <name evidence="1" type="ORF">GCM10022254_09100</name>
</gene>
<dbReference type="RefSeq" id="WP_344890169.1">
    <property type="nucleotide sequence ID" value="NZ_BAABAS010000004.1"/>
</dbReference>
<dbReference type="EMBL" id="BAABAS010000004">
    <property type="protein sequence ID" value="GAA4225930.1"/>
    <property type="molecule type" value="Genomic_DNA"/>
</dbReference>
<comment type="caution">
    <text evidence="1">The sequence shown here is derived from an EMBL/GenBank/DDBJ whole genome shotgun (WGS) entry which is preliminary data.</text>
</comment>
<accession>A0ABP8BU84</accession>
<reference evidence="2" key="1">
    <citation type="journal article" date="2019" name="Int. J. Syst. Evol. Microbiol.">
        <title>The Global Catalogue of Microorganisms (GCM) 10K type strain sequencing project: providing services to taxonomists for standard genome sequencing and annotation.</title>
        <authorList>
            <consortium name="The Broad Institute Genomics Platform"/>
            <consortium name="The Broad Institute Genome Sequencing Center for Infectious Disease"/>
            <person name="Wu L."/>
            <person name="Ma J."/>
        </authorList>
    </citation>
    <scope>NUCLEOTIDE SEQUENCE [LARGE SCALE GENOMIC DNA]</scope>
    <source>
        <strain evidence="2">JCM 17440</strain>
    </source>
</reference>
<organism evidence="1 2">
    <name type="scientific">Actinomadura meridiana</name>
    <dbReference type="NCBI Taxonomy" id="559626"/>
    <lineage>
        <taxon>Bacteria</taxon>
        <taxon>Bacillati</taxon>
        <taxon>Actinomycetota</taxon>
        <taxon>Actinomycetes</taxon>
        <taxon>Streptosporangiales</taxon>
        <taxon>Thermomonosporaceae</taxon>
        <taxon>Actinomadura</taxon>
    </lineage>
</organism>
<protein>
    <submittedName>
        <fullName evidence="1">Uncharacterized protein</fullName>
    </submittedName>
</protein>
<name>A0ABP8BU84_9ACTN</name>
<dbReference type="Proteomes" id="UP001501710">
    <property type="component" value="Unassembled WGS sequence"/>
</dbReference>
<proteinExistence type="predicted"/>
<keyword evidence="2" id="KW-1185">Reference proteome</keyword>
<sequence>MTESTADRLTIASEQLTVTGERLSKVGLTTADLRAVARYLIDLSEHGYRICSMTSGVVERGASELPTQIRIDLDADLGHAEALFSAITHFAYEIQGSADALAEGDTTP</sequence>
<evidence type="ECO:0000313" key="1">
    <source>
        <dbReference type="EMBL" id="GAA4225930.1"/>
    </source>
</evidence>